<evidence type="ECO:0000313" key="2">
    <source>
        <dbReference type="Proteomes" id="UP000620550"/>
    </source>
</evidence>
<protein>
    <submittedName>
        <fullName evidence="1">Uncharacterized protein</fullName>
    </submittedName>
</protein>
<reference evidence="2" key="1">
    <citation type="journal article" date="2019" name="Int. J. Syst. Evol. Microbiol.">
        <title>The Global Catalogue of Microorganisms (GCM) 10K type strain sequencing project: providing services to taxonomists for standard genome sequencing and annotation.</title>
        <authorList>
            <consortium name="The Broad Institute Genomics Platform"/>
            <consortium name="The Broad Institute Genome Sequencing Center for Infectious Disease"/>
            <person name="Wu L."/>
            <person name="Ma J."/>
        </authorList>
    </citation>
    <scope>NUCLEOTIDE SEQUENCE [LARGE SCALE GENOMIC DNA]</scope>
    <source>
        <strain evidence="2">CGMCC 1.12966</strain>
    </source>
</reference>
<gene>
    <name evidence="1" type="ORF">GCM10017764_20300</name>
</gene>
<name>A0ABQ3HZX9_9SPHI</name>
<evidence type="ECO:0000313" key="1">
    <source>
        <dbReference type="EMBL" id="GHE37026.1"/>
    </source>
</evidence>
<keyword evidence="2" id="KW-1185">Reference proteome</keyword>
<sequence>MKGLDIEVNDQKQGIGVVRGTIVLLIETNNGMSITGSDTSRGLQVNWNIPQLNDGDKIKIMVSEKLNNLAESYYTKMHKSALLEEYYRLEKLLKDEGKIK</sequence>
<organism evidence="1 2">
    <name type="scientific">Sphingobacterium griseoflavum</name>
    <dbReference type="NCBI Taxonomy" id="1474952"/>
    <lineage>
        <taxon>Bacteria</taxon>
        <taxon>Pseudomonadati</taxon>
        <taxon>Bacteroidota</taxon>
        <taxon>Sphingobacteriia</taxon>
        <taxon>Sphingobacteriales</taxon>
        <taxon>Sphingobacteriaceae</taxon>
        <taxon>Sphingobacterium</taxon>
    </lineage>
</organism>
<dbReference type="Proteomes" id="UP000620550">
    <property type="component" value="Unassembled WGS sequence"/>
</dbReference>
<dbReference type="EMBL" id="BNAF01000007">
    <property type="protein sequence ID" value="GHE37026.1"/>
    <property type="molecule type" value="Genomic_DNA"/>
</dbReference>
<proteinExistence type="predicted"/>
<accession>A0ABQ3HZX9</accession>
<dbReference type="RefSeq" id="WP_189626554.1">
    <property type="nucleotide sequence ID" value="NZ_BNAF01000007.1"/>
</dbReference>
<comment type="caution">
    <text evidence="1">The sequence shown here is derived from an EMBL/GenBank/DDBJ whole genome shotgun (WGS) entry which is preliminary data.</text>
</comment>